<protein>
    <submittedName>
        <fullName evidence="1">Uncharacterized protein</fullName>
    </submittedName>
</protein>
<evidence type="ECO:0000313" key="1">
    <source>
        <dbReference type="EMBL" id="CBY34203.1"/>
    </source>
</evidence>
<name>E4YFC9_OIKDI</name>
<sequence length="40" mass="5135">IVQSFSLFNELEIYEAESQRLFYNYQMRYAARRRMYDRLY</sequence>
<dbReference type="Proteomes" id="UP000011014">
    <property type="component" value="Unassembled WGS sequence"/>
</dbReference>
<proteinExistence type="predicted"/>
<dbReference type="AlphaFoldDB" id="E4YFC9"/>
<dbReference type="EMBL" id="FN654485">
    <property type="protein sequence ID" value="CBY34203.1"/>
    <property type="molecule type" value="Genomic_DNA"/>
</dbReference>
<feature type="non-terminal residue" evidence="1">
    <location>
        <position position="1"/>
    </location>
</feature>
<accession>E4YFC9</accession>
<gene>
    <name evidence="1" type="ORF">GSOID_T00024216001</name>
</gene>
<organism evidence="1">
    <name type="scientific">Oikopleura dioica</name>
    <name type="common">Tunicate</name>
    <dbReference type="NCBI Taxonomy" id="34765"/>
    <lineage>
        <taxon>Eukaryota</taxon>
        <taxon>Metazoa</taxon>
        <taxon>Chordata</taxon>
        <taxon>Tunicata</taxon>
        <taxon>Appendicularia</taxon>
        <taxon>Copelata</taxon>
        <taxon>Oikopleuridae</taxon>
        <taxon>Oikopleura</taxon>
    </lineage>
</organism>
<reference evidence="1" key="1">
    <citation type="journal article" date="2010" name="Science">
        <title>Plasticity of animal genome architecture unmasked by rapid evolution of a pelagic tunicate.</title>
        <authorList>
            <person name="Denoeud F."/>
            <person name="Henriet S."/>
            <person name="Mungpakdee S."/>
            <person name="Aury J.M."/>
            <person name="Da Silva C."/>
            <person name="Brinkmann H."/>
            <person name="Mikhaleva J."/>
            <person name="Olsen L.C."/>
            <person name="Jubin C."/>
            <person name="Canestro C."/>
            <person name="Bouquet J.M."/>
            <person name="Danks G."/>
            <person name="Poulain J."/>
            <person name="Campsteijn C."/>
            <person name="Adamski M."/>
            <person name="Cross I."/>
            <person name="Yadetie F."/>
            <person name="Muffato M."/>
            <person name="Louis A."/>
            <person name="Butcher S."/>
            <person name="Tsagkogeorga G."/>
            <person name="Konrad A."/>
            <person name="Singh S."/>
            <person name="Jensen M.F."/>
            <person name="Cong E.H."/>
            <person name="Eikeseth-Otteraa H."/>
            <person name="Noel B."/>
            <person name="Anthouard V."/>
            <person name="Porcel B.M."/>
            <person name="Kachouri-Lafond R."/>
            <person name="Nishino A."/>
            <person name="Ugolini M."/>
            <person name="Chourrout P."/>
            <person name="Nishida H."/>
            <person name="Aasland R."/>
            <person name="Huzurbazar S."/>
            <person name="Westhof E."/>
            <person name="Delsuc F."/>
            <person name="Lehrach H."/>
            <person name="Reinhardt R."/>
            <person name="Weissenbach J."/>
            <person name="Roy S.W."/>
            <person name="Artiguenave F."/>
            <person name="Postlethwait J.H."/>
            <person name="Manak J.R."/>
            <person name="Thompson E.M."/>
            <person name="Jaillon O."/>
            <person name="Du Pasquier L."/>
            <person name="Boudinot P."/>
            <person name="Liberles D.A."/>
            <person name="Volff J.N."/>
            <person name="Philippe H."/>
            <person name="Lenhard B."/>
            <person name="Roest Crollius H."/>
            <person name="Wincker P."/>
            <person name="Chourrout D."/>
        </authorList>
    </citation>
    <scope>NUCLEOTIDE SEQUENCE [LARGE SCALE GENOMIC DNA]</scope>
</reference>